<dbReference type="InterPro" id="IPR050301">
    <property type="entry name" value="NTE"/>
</dbReference>
<feature type="region of interest" description="Disordered" evidence="1">
    <location>
        <begin position="145"/>
        <end position="183"/>
    </location>
</feature>
<gene>
    <name evidence="3" type="ORF">BGZ65_007611</name>
</gene>
<feature type="region of interest" description="Disordered" evidence="1">
    <location>
        <begin position="28"/>
        <end position="73"/>
    </location>
</feature>
<evidence type="ECO:0000313" key="4">
    <source>
        <dbReference type="Proteomes" id="UP000749646"/>
    </source>
</evidence>
<keyword evidence="4" id="KW-1185">Reference proteome</keyword>
<dbReference type="GO" id="GO:0004806">
    <property type="term" value="F:triacylglycerol lipase activity"/>
    <property type="evidence" value="ECO:0007669"/>
    <property type="project" value="InterPro"/>
</dbReference>
<accession>A0A9P6IJG4</accession>
<comment type="caution">
    <text evidence="3">The sequence shown here is derived from an EMBL/GenBank/DDBJ whole genome shotgun (WGS) entry which is preliminary data.</text>
</comment>
<dbReference type="PANTHER" id="PTHR14226:SF10">
    <property type="entry name" value="TRIACYLGLYCEROL LIPASE 4-RELATED"/>
    <property type="match status" value="1"/>
</dbReference>
<dbReference type="AlphaFoldDB" id="A0A9P6IJG4"/>
<protein>
    <recommendedName>
        <fullName evidence="2">Triacylglycerol lipase N-terminal domain-containing protein</fullName>
    </recommendedName>
</protein>
<feature type="domain" description="Triacylglycerol lipase N-terminal" evidence="2">
    <location>
        <begin position="199"/>
        <end position="317"/>
    </location>
</feature>
<feature type="non-terminal residue" evidence="3">
    <location>
        <position position="1"/>
    </location>
</feature>
<dbReference type="OrthoDB" id="2449152at2759"/>
<name>A0A9P6IJG4_9FUNG</name>
<reference evidence="3" key="1">
    <citation type="journal article" date="2020" name="Fungal Divers.">
        <title>Resolving the Mortierellaceae phylogeny through synthesis of multi-gene phylogenetics and phylogenomics.</title>
        <authorList>
            <person name="Vandepol N."/>
            <person name="Liber J."/>
            <person name="Desiro A."/>
            <person name="Na H."/>
            <person name="Kennedy M."/>
            <person name="Barry K."/>
            <person name="Grigoriev I.V."/>
            <person name="Miller A.N."/>
            <person name="O'Donnell K."/>
            <person name="Stajich J.E."/>
            <person name="Bonito G."/>
        </authorList>
    </citation>
    <scope>NUCLEOTIDE SEQUENCE</scope>
    <source>
        <strain evidence="3">MES-2147</strain>
    </source>
</reference>
<dbReference type="InterPro" id="IPR021771">
    <property type="entry name" value="Triacylglycerol_lipase_N"/>
</dbReference>
<organism evidence="3 4">
    <name type="scientific">Modicella reniformis</name>
    <dbReference type="NCBI Taxonomy" id="1440133"/>
    <lineage>
        <taxon>Eukaryota</taxon>
        <taxon>Fungi</taxon>
        <taxon>Fungi incertae sedis</taxon>
        <taxon>Mucoromycota</taxon>
        <taxon>Mortierellomycotina</taxon>
        <taxon>Mortierellomycetes</taxon>
        <taxon>Mortierellales</taxon>
        <taxon>Mortierellaceae</taxon>
        <taxon>Modicella</taxon>
    </lineage>
</organism>
<evidence type="ECO:0000313" key="3">
    <source>
        <dbReference type="EMBL" id="KAF9925707.1"/>
    </source>
</evidence>
<dbReference type="GO" id="GO:0006629">
    <property type="term" value="P:lipid metabolic process"/>
    <property type="evidence" value="ECO:0007669"/>
    <property type="project" value="InterPro"/>
</dbReference>
<dbReference type="Proteomes" id="UP000749646">
    <property type="component" value="Unassembled WGS sequence"/>
</dbReference>
<evidence type="ECO:0000259" key="2">
    <source>
        <dbReference type="Pfam" id="PF11815"/>
    </source>
</evidence>
<dbReference type="PANTHER" id="PTHR14226">
    <property type="entry name" value="NEUROPATHY TARGET ESTERASE/SWISS CHEESE D.MELANOGASTER"/>
    <property type="match status" value="1"/>
</dbReference>
<dbReference type="EMBL" id="JAAAHW010010463">
    <property type="protein sequence ID" value="KAF9925707.1"/>
    <property type="molecule type" value="Genomic_DNA"/>
</dbReference>
<sequence>MSRASPLVTPVIDEDFDLCISETNLPFPYSDHCSTGPPSLYEFEDEDEELDGEEDDEEDVGEEEDFDEEDFDEEDVVIRKEILMDVDSDDDPLPTPLGVRRSTSAKKALNDFPRQLQNRLESIQDRDMKRDGAGPAFIPLSGVAPPLGGLGGSQHRPRSSQRSYSFESSGEWHEEEEEEEEAAAHGQRMQKIYETLLRSKNPKAHYTHLMKAASNYEQWAGAATVLDRLNGKDKWKNDPSSAHYDYEMLQERLLQLAQARESGDLGLMVYLLRTSLSRNLGNVGRPQLYAETIIGTKRLIEDYNSEVIRQLDMICDT</sequence>
<dbReference type="Pfam" id="PF11815">
    <property type="entry name" value="DUF3336"/>
    <property type="match status" value="1"/>
</dbReference>
<proteinExistence type="predicted"/>
<evidence type="ECO:0000256" key="1">
    <source>
        <dbReference type="SAM" id="MobiDB-lite"/>
    </source>
</evidence>
<feature type="compositionally biased region" description="Acidic residues" evidence="1">
    <location>
        <begin position="42"/>
        <end position="73"/>
    </location>
</feature>
<feature type="compositionally biased region" description="Low complexity" evidence="1">
    <location>
        <begin position="160"/>
        <end position="169"/>
    </location>
</feature>